<protein>
    <submittedName>
        <fullName evidence="1">U-box domain-containing protein 52-like</fullName>
    </submittedName>
</protein>
<organism evidence="1 2">
    <name type="scientific">Trifolium medium</name>
    <dbReference type="NCBI Taxonomy" id="97028"/>
    <lineage>
        <taxon>Eukaryota</taxon>
        <taxon>Viridiplantae</taxon>
        <taxon>Streptophyta</taxon>
        <taxon>Embryophyta</taxon>
        <taxon>Tracheophyta</taxon>
        <taxon>Spermatophyta</taxon>
        <taxon>Magnoliopsida</taxon>
        <taxon>eudicotyledons</taxon>
        <taxon>Gunneridae</taxon>
        <taxon>Pentapetalae</taxon>
        <taxon>rosids</taxon>
        <taxon>fabids</taxon>
        <taxon>Fabales</taxon>
        <taxon>Fabaceae</taxon>
        <taxon>Papilionoideae</taxon>
        <taxon>50 kb inversion clade</taxon>
        <taxon>NPAAA clade</taxon>
        <taxon>Hologalegina</taxon>
        <taxon>IRL clade</taxon>
        <taxon>Trifolieae</taxon>
        <taxon>Trifolium</taxon>
    </lineage>
</organism>
<reference evidence="1 2" key="1">
    <citation type="journal article" date="2018" name="Front. Plant Sci.">
        <title>Red Clover (Trifolium pratense) and Zigzag Clover (T. medium) - A Picture of Genomic Similarities and Differences.</title>
        <authorList>
            <person name="Dluhosova J."/>
            <person name="Istvanek J."/>
            <person name="Nedelnik J."/>
            <person name="Repkova J."/>
        </authorList>
    </citation>
    <scope>NUCLEOTIDE SEQUENCE [LARGE SCALE GENOMIC DNA]</scope>
    <source>
        <strain evidence="2">cv. 10/8</strain>
        <tissue evidence="1">Leaf</tissue>
    </source>
</reference>
<comment type="caution">
    <text evidence="1">The sequence shown here is derived from an EMBL/GenBank/DDBJ whole genome shotgun (WGS) entry which is preliminary data.</text>
</comment>
<feature type="non-terminal residue" evidence="1">
    <location>
        <position position="32"/>
    </location>
</feature>
<sequence length="32" mass="3460">MPMMMFRGGGAVAFNPRGSNNYFINSTSSTSE</sequence>
<dbReference type="EMBL" id="LXQA010167288">
    <property type="protein sequence ID" value="MCI28682.1"/>
    <property type="molecule type" value="Genomic_DNA"/>
</dbReference>
<evidence type="ECO:0000313" key="2">
    <source>
        <dbReference type="Proteomes" id="UP000265520"/>
    </source>
</evidence>
<dbReference type="AlphaFoldDB" id="A0A392QXT1"/>
<proteinExistence type="predicted"/>
<keyword evidence="2" id="KW-1185">Reference proteome</keyword>
<dbReference type="Proteomes" id="UP000265520">
    <property type="component" value="Unassembled WGS sequence"/>
</dbReference>
<accession>A0A392QXT1</accession>
<evidence type="ECO:0000313" key="1">
    <source>
        <dbReference type="EMBL" id="MCI28682.1"/>
    </source>
</evidence>
<name>A0A392QXT1_9FABA</name>